<dbReference type="GO" id="GO:0051754">
    <property type="term" value="P:meiotic sister chromatid cohesion, centromeric"/>
    <property type="evidence" value="ECO:0007669"/>
    <property type="project" value="TreeGrafter"/>
</dbReference>
<feature type="compositionally biased region" description="Polar residues" evidence="6">
    <location>
        <begin position="994"/>
        <end position="1010"/>
    </location>
</feature>
<evidence type="ECO:0000256" key="3">
    <source>
        <dbReference type="ARBA" id="ARBA00022838"/>
    </source>
</evidence>
<dbReference type="PROSITE" id="PS00107">
    <property type="entry name" value="PROTEIN_KINASE_ATP"/>
    <property type="match status" value="1"/>
</dbReference>
<evidence type="ECO:0000313" key="9">
    <source>
        <dbReference type="EMBL" id="CAB9515023.1"/>
    </source>
</evidence>
<dbReference type="GO" id="GO:0032991">
    <property type="term" value="C:protein-containing complex"/>
    <property type="evidence" value="ECO:0007669"/>
    <property type="project" value="UniProtKB-ARBA"/>
</dbReference>
<keyword evidence="2" id="KW-0158">Chromosome</keyword>
<evidence type="ECO:0000256" key="4">
    <source>
        <dbReference type="ARBA" id="ARBA00023328"/>
    </source>
</evidence>
<feature type="domain" description="BUB1 N-terminal" evidence="8">
    <location>
        <begin position="59"/>
        <end position="215"/>
    </location>
</feature>
<feature type="compositionally biased region" description="Polar residues" evidence="6">
    <location>
        <begin position="278"/>
        <end position="298"/>
    </location>
</feature>
<feature type="region of interest" description="Disordered" evidence="6">
    <location>
        <begin position="464"/>
        <end position="484"/>
    </location>
</feature>
<accession>A0A9N8HLK5</accession>
<evidence type="ECO:0000256" key="1">
    <source>
        <dbReference type="ARBA" id="ARBA00004629"/>
    </source>
</evidence>
<dbReference type="GO" id="GO:0007094">
    <property type="term" value="P:mitotic spindle assembly checkpoint signaling"/>
    <property type="evidence" value="ECO:0007669"/>
    <property type="project" value="InterPro"/>
</dbReference>
<protein>
    <submittedName>
        <fullName evidence="9">Mitotic checkpoint serine/threonine-protein kinase BUB1</fullName>
    </submittedName>
</protein>
<dbReference type="InterPro" id="IPR011009">
    <property type="entry name" value="Kinase-like_dom_sf"/>
</dbReference>
<keyword evidence="5" id="KW-0067">ATP-binding</keyword>
<proteinExistence type="predicted"/>
<name>A0A9N8HLK5_9STRA</name>
<dbReference type="PROSITE" id="PS51489">
    <property type="entry name" value="BUB1_N"/>
    <property type="match status" value="1"/>
</dbReference>
<feature type="compositionally biased region" description="Basic and acidic residues" evidence="6">
    <location>
        <begin position="315"/>
        <end position="335"/>
    </location>
</feature>
<dbReference type="SMART" id="SM00220">
    <property type="entry name" value="S_TKc"/>
    <property type="match status" value="1"/>
</dbReference>
<dbReference type="PANTHER" id="PTHR14030">
    <property type="entry name" value="MITOTIC CHECKPOINT SERINE/THREONINE-PROTEIN KINASE BUB1"/>
    <property type="match status" value="1"/>
</dbReference>
<feature type="binding site" evidence="5">
    <location>
        <position position="1170"/>
    </location>
    <ligand>
        <name>ATP</name>
        <dbReference type="ChEBI" id="CHEBI:30616"/>
    </ligand>
</feature>
<keyword evidence="4" id="KW-0137">Centromere</keyword>
<keyword evidence="10" id="KW-1185">Reference proteome</keyword>
<feature type="compositionally biased region" description="Polar residues" evidence="6">
    <location>
        <begin position="826"/>
        <end position="844"/>
    </location>
</feature>
<keyword evidence="3" id="KW-0995">Kinetochore</keyword>
<dbReference type="Proteomes" id="UP001153069">
    <property type="component" value="Unassembled WGS sequence"/>
</dbReference>
<feature type="compositionally biased region" description="Basic and acidic residues" evidence="6">
    <location>
        <begin position="464"/>
        <end position="481"/>
    </location>
</feature>
<reference evidence="9" key="1">
    <citation type="submission" date="2020-06" db="EMBL/GenBank/DDBJ databases">
        <authorList>
            <consortium name="Plant Systems Biology data submission"/>
        </authorList>
    </citation>
    <scope>NUCLEOTIDE SEQUENCE</scope>
    <source>
        <strain evidence="9">D6</strain>
    </source>
</reference>
<keyword evidence="9" id="KW-0418">Kinase</keyword>
<evidence type="ECO:0000259" key="8">
    <source>
        <dbReference type="PROSITE" id="PS51489"/>
    </source>
</evidence>
<evidence type="ECO:0000259" key="7">
    <source>
        <dbReference type="PROSITE" id="PS50011"/>
    </source>
</evidence>
<evidence type="ECO:0000313" key="10">
    <source>
        <dbReference type="Proteomes" id="UP001153069"/>
    </source>
</evidence>
<dbReference type="InterPro" id="IPR017441">
    <property type="entry name" value="Protein_kinase_ATP_BS"/>
</dbReference>
<dbReference type="PROSITE" id="PS50011">
    <property type="entry name" value="PROTEIN_KINASE_DOM"/>
    <property type="match status" value="1"/>
</dbReference>
<dbReference type="Gene3D" id="1.10.510.10">
    <property type="entry name" value="Transferase(Phosphotransferase) domain 1"/>
    <property type="match status" value="1"/>
</dbReference>
<evidence type="ECO:0000256" key="6">
    <source>
        <dbReference type="SAM" id="MobiDB-lite"/>
    </source>
</evidence>
<feature type="compositionally biased region" description="Polar residues" evidence="6">
    <location>
        <begin position="254"/>
        <end position="265"/>
    </location>
</feature>
<organism evidence="9 10">
    <name type="scientific">Seminavis robusta</name>
    <dbReference type="NCBI Taxonomy" id="568900"/>
    <lineage>
        <taxon>Eukaryota</taxon>
        <taxon>Sar</taxon>
        <taxon>Stramenopiles</taxon>
        <taxon>Ochrophyta</taxon>
        <taxon>Bacillariophyta</taxon>
        <taxon>Bacillariophyceae</taxon>
        <taxon>Bacillariophycidae</taxon>
        <taxon>Naviculales</taxon>
        <taxon>Naviculaceae</taxon>
        <taxon>Seminavis</taxon>
    </lineage>
</organism>
<dbReference type="OrthoDB" id="248495at2759"/>
<dbReference type="SUPFAM" id="SSF56112">
    <property type="entry name" value="Protein kinase-like (PK-like)"/>
    <property type="match status" value="1"/>
</dbReference>
<comment type="caution">
    <text evidence="9">The sequence shown here is derived from an EMBL/GenBank/DDBJ whole genome shotgun (WGS) entry which is preliminary data.</text>
</comment>
<feature type="domain" description="Protein kinase" evidence="7">
    <location>
        <begin position="1139"/>
        <end position="1440"/>
    </location>
</feature>
<dbReference type="PANTHER" id="PTHR14030:SF4">
    <property type="entry name" value="BUB1 KINASE, ISOFORM A-RELATED"/>
    <property type="match status" value="1"/>
</dbReference>
<gene>
    <name evidence="9" type="ORF">SEMRO_690_G187690.1</name>
</gene>
<feature type="region of interest" description="Disordered" evidence="6">
    <location>
        <begin position="194"/>
        <end position="335"/>
    </location>
</feature>
<sequence>MATETPTWEAFKENAAPLGRGRNVAILEKSCVETEEDKQRKETLIRHFEVLVQPSEKMMENRITLEEDDGQDPLIHWLSYIKFCQESFPADTQKEFLLLERCTRALVGQHKYRNDVRFIRVCVSYADKAREPREVFRFLHDSHIGTLTAIFWMAWAFWAEKQHDFKLAEKILTKAKSKGAKPKHVIEQRYKQFQRRMARRVRNEQQGIGTEEDDGDGRDSHAVLGRLTEDAFRRNDRSSTRNRNNPPQSRQSHRSQNMPSSNMSTFRDRSARGHGSSRHFSSTQNTTHQKGKSNNLPSSAGFRIFQDGQENDGYNLDHHVGNNENRRLAREKDRRKENTIAAEQWNLRGGLQTANAASRYATAPPSHAPRQMPTKSEGFSVFIDEECEAENQRKELMGQADEDRRRRHRDERTFRQLESGESVAEKLFQDPLRYVKDPSRLQHDEDRAKKVQLVEEEATAAHHLVDEDRLRKRSHRSEGKKATSRTAYVGERLVKNDRGREQCFNEHRAFFGRYKVAPPETNFNALEQRSGRISAVDDSDMDIDENNTTGDRSMEDSTSGGHSAFGSSRTEGSRRALFRERVSFEQLRDRSINVSQCSSTVNEAHAVGEETINTKLAMHEMSMMFCSPADGLTQSCKKTRRLKGEHEELLSDVCHQTSFDSLPATKGAENADSENEADAFSTVMDLVGCHDRNVNKSLVGLGSSEAVHENRESQRVRPQVQQPSQGGARRRAFGAILQGEPSPKRRAHAPNDGHSPVTILEESNEDDEVNSKSRPLVPDAMSQSTTQTTGTGFLIFNEEQYQHDAIPANVSKKGIAFEIHRDDQGNDNQNSSTDAMPQSTSQTKGPGFHIFSEEQEQHDAIPATSASKNGPAFEIHRDDKCDQGNDNHNSSTATTEKVVLVQRPPRPPRTAIASTSNATKTEVPHKETASLSEEPESTALIMKELLSACEEVGESELKSKHSESPEPVDSEDTMFLLFGNSKGEFPKTCPSPVKDTTNSAPAHDTSSSPSIDEWSQKGDGVSFRPKGTTITDPNSFGDISVIDNISLPPNRNPIASPTITFSCFGQQEAVDYGQTLKAAETDALKRVKKSASGTEQCPSLAEILKATAVYNLPKYILPKAFRKKLLDNNSVLKIGHSKGTVKRELGRGAHGIVVLLSMDDEPSSTSMAVKAQASTETLAMEYEILKKVHLRVQCDLFPFPKPLSFVALADGGMMSMTAASDSGLHLVDLVNLYRRHNEKIEDLIPLHYASRMLHHLELLHWHGNILHCDVKPDNWVLCSSQGVDGADLMLVDFGRAIDLADLANSPHDAKDVKMIGDAAEEDMMTVAMKKKRPWSFDTDTFGLCASIHVLLFYSHIEITQDQRTKRWMPKQRFKRYWQTDLWKEVFDTLLNDPISSRPRSLRDLREKLDKRLESNYQKLDHLLKRQSRMLPSGRIEMNPP</sequence>
<evidence type="ECO:0000256" key="5">
    <source>
        <dbReference type="PROSITE-ProRule" id="PRU10141"/>
    </source>
</evidence>
<feature type="region of interest" description="Disordered" evidence="6">
    <location>
        <begin position="905"/>
        <end position="936"/>
    </location>
</feature>
<feature type="region of interest" description="Disordered" evidence="6">
    <location>
        <begin position="705"/>
        <end position="786"/>
    </location>
</feature>
<feature type="compositionally biased region" description="Basic and acidic residues" evidence="6">
    <location>
        <begin position="706"/>
        <end position="715"/>
    </location>
</feature>
<feature type="compositionally biased region" description="Low complexity" evidence="6">
    <location>
        <begin position="716"/>
        <end position="727"/>
    </location>
</feature>
<feature type="compositionally biased region" description="Basic and acidic residues" evidence="6">
    <location>
        <begin position="217"/>
        <end position="239"/>
    </location>
</feature>
<feature type="region of interest" description="Disordered" evidence="6">
    <location>
        <begin position="822"/>
        <end position="845"/>
    </location>
</feature>
<feature type="compositionally biased region" description="Polar residues" evidence="6">
    <location>
        <begin position="546"/>
        <end position="570"/>
    </location>
</feature>
<dbReference type="Gene3D" id="1.25.40.430">
    <property type="match status" value="1"/>
</dbReference>
<dbReference type="InterPro" id="IPR015661">
    <property type="entry name" value="Bub1/Mad3"/>
</dbReference>
<comment type="subcellular location">
    <subcellularLocation>
        <location evidence="1">Chromosome</location>
        <location evidence="1">Centromere</location>
        <location evidence="1">Kinetochore</location>
    </subcellularLocation>
</comment>
<dbReference type="InterPro" id="IPR013212">
    <property type="entry name" value="Mad3/Bub1_I"/>
</dbReference>
<feature type="region of interest" description="Disordered" evidence="6">
    <location>
        <begin position="986"/>
        <end position="1029"/>
    </location>
</feature>
<dbReference type="GO" id="GO:0004672">
    <property type="term" value="F:protein kinase activity"/>
    <property type="evidence" value="ECO:0007669"/>
    <property type="project" value="InterPro"/>
</dbReference>
<feature type="compositionally biased region" description="Low complexity" evidence="6">
    <location>
        <begin position="241"/>
        <end position="250"/>
    </location>
</feature>
<keyword evidence="9" id="KW-0808">Transferase</keyword>
<feature type="region of interest" description="Disordered" evidence="6">
    <location>
        <begin position="537"/>
        <end position="572"/>
    </location>
</feature>
<dbReference type="GO" id="GO:0000776">
    <property type="term" value="C:kinetochore"/>
    <property type="evidence" value="ECO:0007669"/>
    <property type="project" value="UniProtKB-KW"/>
</dbReference>
<keyword evidence="5" id="KW-0547">Nucleotide-binding</keyword>
<dbReference type="SMART" id="SM00777">
    <property type="entry name" value="Mad3_BUB1_I"/>
    <property type="match status" value="1"/>
</dbReference>
<dbReference type="InterPro" id="IPR000719">
    <property type="entry name" value="Prot_kinase_dom"/>
</dbReference>
<dbReference type="GO" id="GO:0005524">
    <property type="term" value="F:ATP binding"/>
    <property type="evidence" value="ECO:0007669"/>
    <property type="project" value="UniProtKB-UniRule"/>
</dbReference>
<dbReference type="EMBL" id="CAICTM010000689">
    <property type="protein sequence ID" value="CAB9515023.1"/>
    <property type="molecule type" value="Genomic_DNA"/>
</dbReference>
<dbReference type="Pfam" id="PF08311">
    <property type="entry name" value="Mad3_BUB1_I"/>
    <property type="match status" value="1"/>
</dbReference>
<evidence type="ECO:0000256" key="2">
    <source>
        <dbReference type="ARBA" id="ARBA00022454"/>
    </source>
</evidence>